<evidence type="ECO:0000313" key="2">
    <source>
        <dbReference type="EMBL" id="KAK7685968.1"/>
    </source>
</evidence>
<feature type="region of interest" description="Disordered" evidence="1">
    <location>
        <begin position="149"/>
        <end position="169"/>
    </location>
</feature>
<name>A0AAW0G7K6_9APHY</name>
<comment type="caution">
    <text evidence="2">The sequence shown here is derived from an EMBL/GenBank/DDBJ whole genome shotgun (WGS) entry which is preliminary data.</text>
</comment>
<dbReference type="Proteomes" id="UP001385951">
    <property type="component" value="Unassembled WGS sequence"/>
</dbReference>
<organism evidence="2 3">
    <name type="scientific">Cerrena zonata</name>
    <dbReference type="NCBI Taxonomy" id="2478898"/>
    <lineage>
        <taxon>Eukaryota</taxon>
        <taxon>Fungi</taxon>
        <taxon>Dikarya</taxon>
        <taxon>Basidiomycota</taxon>
        <taxon>Agaricomycotina</taxon>
        <taxon>Agaricomycetes</taxon>
        <taxon>Polyporales</taxon>
        <taxon>Cerrenaceae</taxon>
        <taxon>Cerrena</taxon>
    </lineage>
</organism>
<sequence length="180" mass="18713">MLKLNGPTALPRRDTGQSLQPVPACPADAPEPNLDAADDRACAPENNHLGTGRTQPSDSTHNDFSDKPCANTYADGNRGDNPPIASTKDYSYLSGLASSLVPVRIPVEELEVSASITNAPSPLIMSIADNGLIFSPPLPGAPADCTSERGRVAEVPSAGRSSGSRRAKPAPLSATVVMFH</sequence>
<keyword evidence="3" id="KW-1185">Reference proteome</keyword>
<gene>
    <name evidence="2" type="ORF">QCA50_010778</name>
</gene>
<dbReference type="AlphaFoldDB" id="A0AAW0G7K6"/>
<dbReference type="EMBL" id="JASBNA010000018">
    <property type="protein sequence ID" value="KAK7685968.1"/>
    <property type="molecule type" value="Genomic_DNA"/>
</dbReference>
<feature type="region of interest" description="Disordered" evidence="1">
    <location>
        <begin position="1"/>
        <end position="88"/>
    </location>
</feature>
<protein>
    <submittedName>
        <fullName evidence="2">Uncharacterized protein</fullName>
    </submittedName>
</protein>
<accession>A0AAW0G7K6</accession>
<proteinExistence type="predicted"/>
<feature type="compositionally biased region" description="Polar residues" evidence="1">
    <location>
        <begin position="48"/>
        <end position="59"/>
    </location>
</feature>
<reference evidence="2 3" key="1">
    <citation type="submission" date="2022-09" db="EMBL/GenBank/DDBJ databases">
        <authorList>
            <person name="Palmer J.M."/>
        </authorList>
    </citation>
    <scope>NUCLEOTIDE SEQUENCE [LARGE SCALE GENOMIC DNA]</scope>
    <source>
        <strain evidence="2 3">DSM 7382</strain>
    </source>
</reference>
<evidence type="ECO:0000313" key="3">
    <source>
        <dbReference type="Proteomes" id="UP001385951"/>
    </source>
</evidence>
<evidence type="ECO:0000256" key="1">
    <source>
        <dbReference type="SAM" id="MobiDB-lite"/>
    </source>
</evidence>